<proteinExistence type="predicted"/>
<evidence type="ECO:0000256" key="1">
    <source>
        <dbReference type="ARBA" id="ARBA00022737"/>
    </source>
</evidence>
<dbReference type="AlphaFoldDB" id="A0AA49GPF9"/>
<feature type="transmembrane region" description="Helical" evidence="2">
    <location>
        <begin position="57"/>
        <end position="75"/>
    </location>
</feature>
<keyword evidence="1" id="KW-0677">Repeat</keyword>
<reference evidence="3" key="1">
    <citation type="journal article" date="2023" name="Comput. Struct. Biotechnol. J.">
        <title>Discovery of a novel marine Bacteroidetes with a rich repertoire of carbohydrate-active enzymes.</title>
        <authorList>
            <person name="Chen B."/>
            <person name="Liu G."/>
            <person name="Chen Q."/>
            <person name="Wang H."/>
            <person name="Liu L."/>
            <person name="Tang K."/>
        </authorList>
    </citation>
    <scope>NUCLEOTIDE SEQUENCE</scope>
    <source>
        <strain evidence="3">TK19036</strain>
    </source>
</reference>
<dbReference type="PANTHER" id="PTHR47485:SF1">
    <property type="entry name" value="THYLAKOID LUMENAL 17.4 KDA PROTEIN, CHLOROPLASTIC"/>
    <property type="match status" value="1"/>
</dbReference>
<protein>
    <submittedName>
        <fullName evidence="3">Pentapeptide repeat-containing protein</fullName>
    </submittedName>
</protein>
<dbReference type="Pfam" id="PF00805">
    <property type="entry name" value="Pentapeptide"/>
    <property type="match status" value="1"/>
</dbReference>
<dbReference type="InterPro" id="IPR001646">
    <property type="entry name" value="5peptide_repeat"/>
</dbReference>
<gene>
    <name evidence="3" type="ORF">K4G66_07550</name>
</gene>
<dbReference type="PANTHER" id="PTHR47485">
    <property type="entry name" value="THYLAKOID LUMENAL 17.4 KDA PROTEIN, CHLOROPLASTIC"/>
    <property type="match status" value="1"/>
</dbReference>
<accession>A0AA49GPF9</accession>
<keyword evidence="2" id="KW-1133">Transmembrane helix</keyword>
<sequence length="367" mass="41800">MYNKKYKYWRGVAYIFTLIFGLRALQNTKKNENYILISKKENDKKQKKFTWLDGIKLFFEFVLVITALSTLYYLIQQNDIIAQQQKDIQEQNNYIREQSLQNIRSTNAQITSDLIATIEARRNIDSINGLIGPDGSWQLPNSLLYRVVTISRALIPYDTVITDNALPSGEWEEEVNNEWAYQMRSFGVSERTRIDTVVLSPERGFLLSALVDAKVKFPLYPNPNFEYADLRGAGFRNISLRGVNLKGADLRRAAFYGTDLTNTKLFGAYLHRATFEHARGISIDFRKAKLNATIIGEDISGNYDSALLFFTQFMGTEISGTFRGAKVYGVSTNLADYRHPFLVGGAILIDSLGNPLPDTLQNIELYE</sequence>
<organism evidence="3">
    <name type="scientific">Roseihalotalea indica</name>
    <dbReference type="NCBI Taxonomy" id="2867963"/>
    <lineage>
        <taxon>Bacteria</taxon>
        <taxon>Pseudomonadati</taxon>
        <taxon>Bacteroidota</taxon>
        <taxon>Cytophagia</taxon>
        <taxon>Cytophagales</taxon>
        <taxon>Catalimonadaceae</taxon>
        <taxon>Roseihalotalea</taxon>
    </lineage>
</organism>
<keyword evidence="2" id="KW-0472">Membrane</keyword>
<keyword evidence="2" id="KW-0812">Transmembrane</keyword>
<evidence type="ECO:0000313" key="3">
    <source>
        <dbReference type="EMBL" id="WKN38557.1"/>
    </source>
</evidence>
<name>A0AA49GPF9_9BACT</name>
<dbReference type="Gene3D" id="2.160.20.80">
    <property type="entry name" value="E3 ubiquitin-protein ligase SopA"/>
    <property type="match status" value="1"/>
</dbReference>
<evidence type="ECO:0000256" key="2">
    <source>
        <dbReference type="SAM" id="Phobius"/>
    </source>
</evidence>
<dbReference type="EMBL" id="CP120682">
    <property type="protein sequence ID" value="WKN38557.1"/>
    <property type="molecule type" value="Genomic_DNA"/>
</dbReference>
<dbReference type="SUPFAM" id="SSF141571">
    <property type="entry name" value="Pentapeptide repeat-like"/>
    <property type="match status" value="1"/>
</dbReference>
<reference evidence="3" key="2">
    <citation type="journal article" date="2024" name="Antonie Van Leeuwenhoek">
        <title>Roseihalotalea indica gen. nov., sp. nov., a halophilic Bacteroidetes from mesopelagic Southwest Indian Ocean with higher carbohydrate metabolic potential.</title>
        <authorList>
            <person name="Chen B."/>
            <person name="Zhang M."/>
            <person name="Lin D."/>
            <person name="Ye J."/>
            <person name="Tang K."/>
        </authorList>
    </citation>
    <scope>NUCLEOTIDE SEQUENCE</scope>
    <source>
        <strain evidence="3">TK19036</strain>
    </source>
</reference>